<proteinExistence type="inferred from homology"/>
<dbReference type="InterPro" id="IPR029479">
    <property type="entry name" value="Nitroreductase"/>
</dbReference>
<dbReference type="Pfam" id="PF00881">
    <property type="entry name" value="Nitroreductase"/>
    <property type="match status" value="1"/>
</dbReference>
<keyword evidence="5" id="KW-0560">Oxidoreductase</keyword>
<dbReference type="SUPFAM" id="SSF55469">
    <property type="entry name" value="FMN-dependent nitroreductase-like"/>
    <property type="match status" value="1"/>
</dbReference>
<reference evidence="7" key="1">
    <citation type="submission" date="2018-05" db="EMBL/GenBank/DDBJ databases">
        <authorList>
            <person name="Lanie J.A."/>
            <person name="Ng W.-L."/>
            <person name="Kazmierczak K.M."/>
            <person name="Andrzejewski T.M."/>
            <person name="Davidsen T.M."/>
            <person name="Wayne K.J."/>
            <person name="Tettelin H."/>
            <person name="Glass J.I."/>
            <person name="Rusch D."/>
            <person name="Podicherti R."/>
            <person name="Tsui H.-C.T."/>
            <person name="Winkler M.E."/>
        </authorList>
    </citation>
    <scope>NUCLEOTIDE SEQUENCE</scope>
</reference>
<dbReference type="PANTHER" id="PTHR43673">
    <property type="entry name" value="NAD(P)H NITROREDUCTASE YDGI-RELATED"/>
    <property type="match status" value="1"/>
</dbReference>
<dbReference type="InterPro" id="IPR000415">
    <property type="entry name" value="Nitroreductase-like"/>
</dbReference>
<dbReference type="GO" id="GO:0016491">
    <property type="term" value="F:oxidoreductase activity"/>
    <property type="evidence" value="ECO:0007669"/>
    <property type="project" value="UniProtKB-KW"/>
</dbReference>
<dbReference type="EMBL" id="UINC01006973">
    <property type="protein sequence ID" value="SVA30723.1"/>
    <property type="molecule type" value="Genomic_DNA"/>
</dbReference>
<comment type="similarity">
    <text evidence="2">Belongs to the nitroreductase family.</text>
</comment>
<accession>A0A381UUX5</accession>
<evidence type="ECO:0000256" key="1">
    <source>
        <dbReference type="ARBA" id="ARBA00001917"/>
    </source>
</evidence>
<keyword evidence="3" id="KW-0285">Flavoprotein</keyword>
<protein>
    <recommendedName>
        <fullName evidence="6">Nitroreductase domain-containing protein</fullName>
    </recommendedName>
</protein>
<gene>
    <name evidence="7" type="ORF">METZ01_LOCUS83577</name>
</gene>
<name>A0A381UUX5_9ZZZZ</name>
<dbReference type="CDD" id="cd02136">
    <property type="entry name" value="PnbA_NfnB-like"/>
    <property type="match status" value="1"/>
</dbReference>
<dbReference type="Gene3D" id="3.40.109.10">
    <property type="entry name" value="NADH Oxidase"/>
    <property type="match status" value="1"/>
</dbReference>
<evidence type="ECO:0000256" key="2">
    <source>
        <dbReference type="ARBA" id="ARBA00007118"/>
    </source>
</evidence>
<evidence type="ECO:0000313" key="7">
    <source>
        <dbReference type="EMBL" id="SVA30723.1"/>
    </source>
</evidence>
<feature type="domain" description="Nitroreductase" evidence="6">
    <location>
        <begin position="8"/>
        <end position="196"/>
    </location>
</feature>
<evidence type="ECO:0000259" key="6">
    <source>
        <dbReference type="Pfam" id="PF00881"/>
    </source>
</evidence>
<sequence length="221" mass="25210">MDVKRALAERKSTRAFLDKEVPIEIINAILEQAKTAPSGVNTQPWQVAVVTGTRKIDLCNKLEEEFRSGIKGSMDFNYYPTEWFGEYKERRKACGLLMYSTLEIERDDRQKQLDQWALNYQAFGAPAILLFFIDKVLGKGSYLDYGMFLQSIMLAAIENGLATCPQAALGEYPEIVREELGYSQDKVLICGMAIGYEDKSAIINSYRTPREELDKIVRYFV</sequence>
<comment type="cofactor">
    <cofactor evidence="1">
        <name>FMN</name>
        <dbReference type="ChEBI" id="CHEBI:58210"/>
    </cofactor>
</comment>
<dbReference type="AlphaFoldDB" id="A0A381UUX5"/>
<evidence type="ECO:0000256" key="5">
    <source>
        <dbReference type="ARBA" id="ARBA00023002"/>
    </source>
</evidence>
<dbReference type="PANTHER" id="PTHR43673:SF2">
    <property type="entry name" value="NITROREDUCTASE"/>
    <property type="match status" value="1"/>
</dbReference>
<evidence type="ECO:0000256" key="4">
    <source>
        <dbReference type="ARBA" id="ARBA00022643"/>
    </source>
</evidence>
<keyword evidence="4" id="KW-0288">FMN</keyword>
<organism evidence="7">
    <name type="scientific">marine metagenome</name>
    <dbReference type="NCBI Taxonomy" id="408172"/>
    <lineage>
        <taxon>unclassified sequences</taxon>
        <taxon>metagenomes</taxon>
        <taxon>ecological metagenomes</taxon>
    </lineage>
</organism>
<evidence type="ECO:0000256" key="3">
    <source>
        <dbReference type="ARBA" id="ARBA00022630"/>
    </source>
</evidence>